<evidence type="ECO:0000313" key="1">
    <source>
        <dbReference type="EMBL" id="RJF76683.1"/>
    </source>
</evidence>
<comment type="caution">
    <text evidence="1">The sequence shown here is derived from an EMBL/GenBank/DDBJ whole genome shotgun (WGS) entry which is preliminary data.</text>
</comment>
<proteinExistence type="predicted"/>
<name>A0A418VKL5_RHOPL</name>
<sequence length="66" mass="7135">MVRHKVRHSERQGAAATRAHAAELKAVVPAWRGESMLSRDAPHSLMRFIAAQSGGATLARLVCEDA</sequence>
<protein>
    <submittedName>
        <fullName evidence="1">Uncharacterized protein</fullName>
    </submittedName>
</protein>
<organism evidence="1 2">
    <name type="scientific">Rhodopseudomonas palustris</name>
    <dbReference type="NCBI Taxonomy" id="1076"/>
    <lineage>
        <taxon>Bacteria</taxon>
        <taxon>Pseudomonadati</taxon>
        <taxon>Pseudomonadota</taxon>
        <taxon>Alphaproteobacteria</taxon>
        <taxon>Hyphomicrobiales</taxon>
        <taxon>Nitrobacteraceae</taxon>
        <taxon>Rhodopseudomonas</taxon>
    </lineage>
</organism>
<dbReference type="Proteomes" id="UP000285523">
    <property type="component" value="Unassembled WGS sequence"/>
</dbReference>
<gene>
    <name evidence="1" type="ORF">D4Q52_05955</name>
</gene>
<reference evidence="1 2" key="1">
    <citation type="submission" date="2018-09" db="EMBL/GenBank/DDBJ databases">
        <title>Draft genome sequence of Rhodopseudomonas palustris 2.1.18.</title>
        <authorList>
            <person name="Robertson S.L."/>
            <person name="Meyer T.E."/>
            <person name="Kyndt J.A."/>
        </authorList>
    </citation>
    <scope>NUCLEOTIDE SEQUENCE [LARGE SCALE GENOMIC DNA]</scope>
    <source>
        <strain evidence="1 2">2.1.18</strain>
    </source>
</reference>
<evidence type="ECO:0000313" key="2">
    <source>
        <dbReference type="Proteomes" id="UP000285523"/>
    </source>
</evidence>
<dbReference type="AlphaFoldDB" id="A0A418VKL5"/>
<dbReference type="EMBL" id="QYYD01000004">
    <property type="protein sequence ID" value="RJF76683.1"/>
    <property type="molecule type" value="Genomic_DNA"/>
</dbReference>
<accession>A0A418VKL5</accession>